<organism evidence="2 3">
    <name type="scientific">Aphanomyces stellatus</name>
    <dbReference type="NCBI Taxonomy" id="120398"/>
    <lineage>
        <taxon>Eukaryota</taxon>
        <taxon>Sar</taxon>
        <taxon>Stramenopiles</taxon>
        <taxon>Oomycota</taxon>
        <taxon>Saprolegniomycetes</taxon>
        <taxon>Saprolegniales</taxon>
        <taxon>Verrucalvaceae</taxon>
        <taxon>Aphanomyces</taxon>
    </lineage>
</organism>
<reference evidence="2 3" key="1">
    <citation type="submission" date="2019-03" db="EMBL/GenBank/DDBJ databases">
        <authorList>
            <person name="Gaulin E."/>
            <person name="Dumas B."/>
        </authorList>
    </citation>
    <scope>NUCLEOTIDE SEQUENCE [LARGE SCALE GENOMIC DNA]</scope>
    <source>
        <strain evidence="2">CBS 568.67</strain>
    </source>
</reference>
<sequence>MASATLIHISRDALRQICQFQDGICEDMRPFLSLRPFASLKESRSDDWTRALAPIYPHQDMANAVDAMLPSWLALNNMDRLSLLLDCIDWLEEPILVWAANRGRVDVLTWVHGRLNLCQCSDNLLVAAVGELSVLEFLDGIGYSAKATQAMQQAAIRGDRSCMEFIHTTFSLPHDWIDRNTIAGMSFESQVWDVVLSQLVHNPSFLRQAIVLSAANNHVDTATSLLSEAVDFSIDASDEAFNTALWMASSHGHLEGLQWLFGLPTFQATDRMDLDESCLLAAANARQAAVGHWFIPRVAPDALLQIFLRDKNAADSILADVVDPNAALNFEEIEELVPNWSFQKLRHVFDMFTLLKIPGPVRTDALKTCLWRKVAQGHMEAVQWLAEYLTPSEVRNVVVERRALEYGLGAGGVPLLEYFEAQGMHMPPDQMDAALASRYRNMRDETRLPWWLYNDEDLDDRNLSDQHKMTRWLVSRRGGCVATMGHMLVQLSHRERTIQQFQTLHRTWLSMVDDADVKSRVLKTCVQEANSIICGYFESLLETDPHLFAYFASTHEITTVRRLHAMLAQSCPSDLFRQVESEALVEAAVKGRYGVVQYFVQAMNGQNKDAIKRARKAATPYGKMAVLHLLRNKK</sequence>
<dbReference type="EMBL" id="VJMH01000606">
    <property type="protein sequence ID" value="KAF0715291.1"/>
    <property type="molecule type" value="Genomic_DNA"/>
</dbReference>
<dbReference type="InterPro" id="IPR036770">
    <property type="entry name" value="Ankyrin_rpt-contain_sf"/>
</dbReference>
<reference evidence="1" key="2">
    <citation type="submission" date="2019-06" db="EMBL/GenBank/DDBJ databases">
        <title>Genomics analysis of Aphanomyces spp. identifies a new class of oomycete effector associated with host adaptation.</title>
        <authorList>
            <person name="Gaulin E."/>
        </authorList>
    </citation>
    <scope>NUCLEOTIDE SEQUENCE</scope>
    <source>
        <strain evidence="1">CBS 578.67</strain>
    </source>
</reference>
<proteinExistence type="predicted"/>
<dbReference type="Gene3D" id="1.25.40.20">
    <property type="entry name" value="Ankyrin repeat-containing domain"/>
    <property type="match status" value="1"/>
</dbReference>
<accession>A0A485K9Q6</accession>
<dbReference type="AlphaFoldDB" id="A0A485K9Q6"/>
<evidence type="ECO:0000313" key="1">
    <source>
        <dbReference type="EMBL" id="KAF0715291.1"/>
    </source>
</evidence>
<evidence type="ECO:0000313" key="2">
    <source>
        <dbReference type="EMBL" id="VFT80625.1"/>
    </source>
</evidence>
<dbReference type="Pfam" id="PF13637">
    <property type="entry name" value="Ank_4"/>
    <property type="match status" value="1"/>
</dbReference>
<evidence type="ECO:0000313" key="3">
    <source>
        <dbReference type="Proteomes" id="UP000332933"/>
    </source>
</evidence>
<protein>
    <submittedName>
        <fullName evidence="2">Aste57867_3459 protein</fullName>
    </submittedName>
</protein>
<dbReference type="Proteomes" id="UP000332933">
    <property type="component" value="Unassembled WGS sequence"/>
</dbReference>
<dbReference type="PANTHER" id="PTHR46586">
    <property type="entry name" value="ANKYRIN REPEAT-CONTAINING PROTEIN"/>
    <property type="match status" value="1"/>
</dbReference>
<gene>
    <name evidence="2" type="primary">Aste57867_3459</name>
    <name evidence="1" type="ORF">As57867_003449</name>
    <name evidence="2" type="ORF">ASTE57867_3459</name>
</gene>
<name>A0A485K9Q6_9STRA</name>
<dbReference type="InterPro" id="IPR002110">
    <property type="entry name" value="Ankyrin_rpt"/>
</dbReference>
<dbReference type="InterPro" id="IPR052050">
    <property type="entry name" value="SecEffector_AnkRepeat"/>
</dbReference>
<dbReference type="PANTHER" id="PTHR46586:SF3">
    <property type="entry name" value="ANKYRIN REPEAT-CONTAINING PROTEIN"/>
    <property type="match status" value="1"/>
</dbReference>
<keyword evidence="3" id="KW-1185">Reference proteome</keyword>
<dbReference type="EMBL" id="CAADRA010000606">
    <property type="protein sequence ID" value="VFT80625.1"/>
    <property type="molecule type" value="Genomic_DNA"/>
</dbReference>
<dbReference type="SUPFAM" id="SSF48403">
    <property type="entry name" value="Ankyrin repeat"/>
    <property type="match status" value="1"/>
</dbReference>